<evidence type="ECO:0000313" key="3">
    <source>
        <dbReference type="Proteomes" id="UP000748531"/>
    </source>
</evidence>
<accession>A0A8J4SFP2</accession>
<feature type="transmembrane region" description="Helical" evidence="1">
    <location>
        <begin position="106"/>
        <end position="123"/>
    </location>
</feature>
<keyword evidence="1" id="KW-1133">Transmembrane helix</keyword>
<reference evidence="2" key="1">
    <citation type="submission" date="2019-05" db="EMBL/GenBank/DDBJ databases">
        <title>Annotation for the trematode Paragonimus heterotremus.</title>
        <authorList>
            <person name="Choi Y.-J."/>
        </authorList>
    </citation>
    <scope>NUCLEOTIDE SEQUENCE</scope>
    <source>
        <strain evidence="2">LC</strain>
    </source>
</reference>
<protein>
    <submittedName>
        <fullName evidence="2">Uncharacterized protein</fullName>
    </submittedName>
</protein>
<keyword evidence="1" id="KW-0472">Membrane</keyword>
<dbReference type="AlphaFoldDB" id="A0A8J4SFP2"/>
<keyword evidence="3" id="KW-1185">Reference proteome</keyword>
<organism evidence="2 3">
    <name type="scientific">Paragonimus heterotremus</name>
    <dbReference type="NCBI Taxonomy" id="100268"/>
    <lineage>
        <taxon>Eukaryota</taxon>
        <taxon>Metazoa</taxon>
        <taxon>Spiralia</taxon>
        <taxon>Lophotrochozoa</taxon>
        <taxon>Platyhelminthes</taxon>
        <taxon>Trematoda</taxon>
        <taxon>Digenea</taxon>
        <taxon>Plagiorchiida</taxon>
        <taxon>Troglotremata</taxon>
        <taxon>Troglotrematidae</taxon>
        <taxon>Paragonimus</taxon>
    </lineage>
</organism>
<proteinExistence type="predicted"/>
<dbReference type="EMBL" id="LUCH01011951">
    <property type="protein sequence ID" value="KAF5395538.1"/>
    <property type="molecule type" value="Genomic_DNA"/>
</dbReference>
<gene>
    <name evidence="2" type="ORF">PHET_12024</name>
</gene>
<keyword evidence="1" id="KW-0812">Transmembrane</keyword>
<comment type="caution">
    <text evidence="2">The sequence shown here is derived from an EMBL/GenBank/DDBJ whole genome shotgun (WGS) entry which is preliminary data.</text>
</comment>
<dbReference type="Proteomes" id="UP000748531">
    <property type="component" value="Unassembled WGS sequence"/>
</dbReference>
<dbReference type="OrthoDB" id="289228at2759"/>
<evidence type="ECO:0000313" key="2">
    <source>
        <dbReference type="EMBL" id="KAF5395538.1"/>
    </source>
</evidence>
<name>A0A8J4SFP2_9TREM</name>
<sequence length="249" mass="28126">MGNVESDKVAHKQKSDVSVHRGVRTEELSDLVIQENDILVRFEPVKLQSLGKSIWIRCSKSGIFSLRDYESFVQELSHSSDHLKLFVKLATDSQTAETQPSKQDRFLIYLFSVFPVLLLWFSFGKSFTDQMHRALFGNLISPLADVTSVDTIAARMSTLFTDVADDLAKIVSHILKATNPPLLLDFSVSSGFSRLLTEEMLWLLSVILSAPFKRPNRTRLLGSAPLEIEQLAHLHQLYDSKSHGFSFTR</sequence>
<evidence type="ECO:0000256" key="1">
    <source>
        <dbReference type="SAM" id="Phobius"/>
    </source>
</evidence>